<dbReference type="Proteomes" id="UP000823749">
    <property type="component" value="Chromosome 5"/>
</dbReference>
<dbReference type="EMBL" id="JACTNZ010000005">
    <property type="protein sequence ID" value="KAG5548710.1"/>
    <property type="molecule type" value="Genomic_DNA"/>
</dbReference>
<dbReference type="AlphaFoldDB" id="A0AAV6K8B3"/>
<name>A0AAV6K8B3_9ERIC</name>
<accession>A0AAV6K8B3</accession>
<reference evidence="1" key="1">
    <citation type="submission" date="2020-08" db="EMBL/GenBank/DDBJ databases">
        <title>Plant Genome Project.</title>
        <authorList>
            <person name="Zhang R.-G."/>
        </authorList>
    </citation>
    <scope>NUCLEOTIDE SEQUENCE</scope>
    <source>
        <strain evidence="1">WSP0</strain>
        <tissue evidence="1">Leaf</tissue>
    </source>
</reference>
<evidence type="ECO:0000313" key="1">
    <source>
        <dbReference type="EMBL" id="KAG5548710.1"/>
    </source>
</evidence>
<organism evidence="1 2">
    <name type="scientific">Rhododendron griersonianum</name>
    <dbReference type="NCBI Taxonomy" id="479676"/>
    <lineage>
        <taxon>Eukaryota</taxon>
        <taxon>Viridiplantae</taxon>
        <taxon>Streptophyta</taxon>
        <taxon>Embryophyta</taxon>
        <taxon>Tracheophyta</taxon>
        <taxon>Spermatophyta</taxon>
        <taxon>Magnoliopsida</taxon>
        <taxon>eudicotyledons</taxon>
        <taxon>Gunneridae</taxon>
        <taxon>Pentapetalae</taxon>
        <taxon>asterids</taxon>
        <taxon>Ericales</taxon>
        <taxon>Ericaceae</taxon>
        <taxon>Ericoideae</taxon>
        <taxon>Rhodoreae</taxon>
        <taxon>Rhododendron</taxon>
    </lineage>
</organism>
<sequence length="116" mass="12355">MAVEGGSNCWVSQKPKTDDPELIARGSFSPNGITDLSYSTSLAVHGGGQLLVENGGVLSGSDLLDLRCSSMKQTRKLPDYCGRGAFYKAAGGKRGSIGSYNYFPHFGYADVKKEVI</sequence>
<comment type="caution">
    <text evidence="1">The sequence shown here is derived from an EMBL/GenBank/DDBJ whole genome shotgun (WGS) entry which is preliminary data.</text>
</comment>
<gene>
    <name evidence="1" type="ORF">RHGRI_014160</name>
</gene>
<proteinExistence type="predicted"/>
<protein>
    <submittedName>
        <fullName evidence="1">Uncharacterized protein</fullName>
    </submittedName>
</protein>
<keyword evidence="2" id="KW-1185">Reference proteome</keyword>
<evidence type="ECO:0000313" key="2">
    <source>
        <dbReference type="Proteomes" id="UP000823749"/>
    </source>
</evidence>